<dbReference type="EMBL" id="LSYV01000308">
    <property type="protein sequence ID" value="KXZ41713.1"/>
    <property type="molecule type" value="Genomic_DNA"/>
</dbReference>
<comment type="caution">
    <text evidence="6">The sequence shown here is derived from an EMBL/GenBank/DDBJ whole genome shotgun (WGS) entry which is preliminary data.</text>
</comment>
<evidence type="ECO:0000256" key="3">
    <source>
        <dbReference type="ARBA" id="ARBA00022801"/>
    </source>
</evidence>
<dbReference type="InterPro" id="IPR038765">
    <property type="entry name" value="Papain-like_cys_pep_sf"/>
</dbReference>
<evidence type="ECO:0000313" key="6">
    <source>
        <dbReference type="EMBL" id="KXZ41713.1"/>
    </source>
</evidence>
<evidence type="ECO:0000256" key="4">
    <source>
        <dbReference type="SAM" id="MobiDB-lite"/>
    </source>
</evidence>
<dbReference type="InterPro" id="IPR003653">
    <property type="entry name" value="Peptidase_C48_C"/>
</dbReference>
<keyword evidence="3" id="KW-0378">Hydrolase</keyword>
<accession>A0A150FVR9</accession>
<sequence length="664" mass="73584">MMASSLDTLEGTDYIGESIIDARLGNLVSSLPKEDQELVHICDTHFARSLRNNAEGKGNQDLGVNKPAKGASRPLGRNIDPFQKRYLVVLIHEHLHYSVMLVCQPGNICAEGQELRPVIIHMDSIYREHNGLHDGQEYAAYVRAYLSKEWRRLAEDDSMDSVPRRWRQEQLAKAATYPVFDDVSMPFHSLGSSAPQQPNNTDCAAFVMMNIEFFLAGFPEGVTVEDGKVIAVKPKPGAAYPATFMKDGIHARKNAVALRKHLQCWFLEMVLEQMPGNDPERSMATAMLKRYRGKGPRYLPPREYLAFEQSKAGEADAANLEGQEARGTQMDVGVAAGAGSAGKGSPTLAMRKNGSGKVGVAAGAGSAGKGSPTLAMKKNGSGKYPSIGIDMFRATNRKEAVELMRTSGLAVFREKNVRTAALKLAEGGFKELNGLTAMTSRTVEIFRDVRTDVDGNLILDKALSTRTKEVFDVEYGSRQRKQIVFTTNDANVAKSFRDEVKKRIVDVSAELKLPSDHLVTTLLWNERDVSQPPLERQAAHTDNAEGQGGAVCIAAIQDFTLLVYTHSERIILDYFRIKAKVVKGETTEEDLANWLASKTFRPVRLQLRAGDLLFMQGHTVHAGDRATSEGRSYRMHFYIAPRKDMENQTFLFKVVDHRLAAMFK</sequence>
<dbReference type="GO" id="GO:0008234">
    <property type="term" value="F:cysteine-type peptidase activity"/>
    <property type="evidence" value="ECO:0007669"/>
    <property type="project" value="InterPro"/>
</dbReference>
<gene>
    <name evidence="6" type="ORF">GPECTOR_310g849</name>
</gene>
<proteinExistence type="inferred from homology"/>
<dbReference type="STRING" id="33097.A0A150FVR9"/>
<evidence type="ECO:0000256" key="2">
    <source>
        <dbReference type="ARBA" id="ARBA00022670"/>
    </source>
</evidence>
<dbReference type="Pfam" id="PF02902">
    <property type="entry name" value="Peptidase_C48"/>
    <property type="match status" value="1"/>
</dbReference>
<feature type="domain" description="Ubiquitin-like protease family profile" evidence="5">
    <location>
        <begin position="1"/>
        <end position="214"/>
    </location>
</feature>
<evidence type="ECO:0000256" key="1">
    <source>
        <dbReference type="ARBA" id="ARBA00005234"/>
    </source>
</evidence>
<dbReference type="PANTHER" id="PTHR47764:SF2">
    <property type="entry name" value="UBIQUITIN-LIKE PROTEASE FAMILY PROFILE DOMAIN-CONTAINING PROTEIN"/>
    <property type="match status" value="1"/>
</dbReference>
<dbReference type="OrthoDB" id="568156at2759"/>
<evidence type="ECO:0000313" key="7">
    <source>
        <dbReference type="Proteomes" id="UP000075714"/>
    </source>
</evidence>
<protein>
    <recommendedName>
        <fullName evidence="5">Ubiquitin-like protease family profile domain-containing protein</fullName>
    </recommendedName>
</protein>
<dbReference type="PROSITE" id="PS50600">
    <property type="entry name" value="ULP_PROTEASE"/>
    <property type="match status" value="1"/>
</dbReference>
<dbReference type="Proteomes" id="UP000075714">
    <property type="component" value="Unassembled WGS sequence"/>
</dbReference>
<dbReference type="GO" id="GO:0006508">
    <property type="term" value="P:proteolysis"/>
    <property type="evidence" value="ECO:0007669"/>
    <property type="project" value="UniProtKB-KW"/>
</dbReference>
<reference evidence="7" key="1">
    <citation type="journal article" date="2016" name="Nat. Commun.">
        <title>The Gonium pectorale genome demonstrates co-option of cell cycle regulation during the evolution of multicellularity.</title>
        <authorList>
            <person name="Hanschen E.R."/>
            <person name="Marriage T.N."/>
            <person name="Ferris P.J."/>
            <person name="Hamaji T."/>
            <person name="Toyoda A."/>
            <person name="Fujiyama A."/>
            <person name="Neme R."/>
            <person name="Noguchi H."/>
            <person name="Minakuchi Y."/>
            <person name="Suzuki M."/>
            <person name="Kawai-Toyooka H."/>
            <person name="Smith D.R."/>
            <person name="Sparks H."/>
            <person name="Anderson J."/>
            <person name="Bakaric R."/>
            <person name="Luria V."/>
            <person name="Karger A."/>
            <person name="Kirschner M.W."/>
            <person name="Durand P.M."/>
            <person name="Michod R.E."/>
            <person name="Nozaki H."/>
            <person name="Olson B.J."/>
        </authorList>
    </citation>
    <scope>NUCLEOTIDE SEQUENCE [LARGE SCALE GENOMIC DNA]</scope>
    <source>
        <strain evidence="7">NIES-2863</strain>
    </source>
</reference>
<comment type="similarity">
    <text evidence="1">Belongs to the peptidase C48 family.</text>
</comment>
<keyword evidence="2" id="KW-0645">Protease</keyword>
<keyword evidence="7" id="KW-1185">Reference proteome</keyword>
<dbReference type="Gene3D" id="3.40.395.10">
    <property type="entry name" value="Adenoviral Proteinase, Chain A"/>
    <property type="match status" value="1"/>
</dbReference>
<feature type="region of interest" description="Disordered" evidence="4">
    <location>
        <begin position="53"/>
        <end position="75"/>
    </location>
</feature>
<evidence type="ECO:0000259" key="5">
    <source>
        <dbReference type="PROSITE" id="PS50600"/>
    </source>
</evidence>
<name>A0A150FVR9_GONPE</name>
<dbReference type="PANTHER" id="PTHR47764">
    <property type="entry name" value="UBIQUITIN-LIKE-SPECIFIC PROTEASE 2B-RELATED"/>
    <property type="match status" value="1"/>
</dbReference>
<dbReference type="SUPFAM" id="SSF54001">
    <property type="entry name" value="Cysteine proteinases"/>
    <property type="match status" value="1"/>
</dbReference>
<organism evidence="6 7">
    <name type="scientific">Gonium pectorale</name>
    <name type="common">Green alga</name>
    <dbReference type="NCBI Taxonomy" id="33097"/>
    <lineage>
        <taxon>Eukaryota</taxon>
        <taxon>Viridiplantae</taxon>
        <taxon>Chlorophyta</taxon>
        <taxon>core chlorophytes</taxon>
        <taxon>Chlorophyceae</taxon>
        <taxon>CS clade</taxon>
        <taxon>Chlamydomonadales</taxon>
        <taxon>Volvocaceae</taxon>
        <taxon>Gonium</taxon>
    </lineage>
</organism>
<dbReference type="AlphaFoldDB" id="A0A150FVR9"/>